<evidence type="ECO:0000313" key="2">
    <source>
        <dbReference type="Proteomes" id="UP000735302"/>
    </source>
</evidence>
<gene>
    <name evidence="1" type="ORF">PoB_003830600</name>
</gene>
<accession>A0AAV4AKW0</accession>
<dbReference type="AlphaFoldDB" id="A0AAV4AKW0"/>
<keyword evidence="2" id="KW-1185">Reference proteome</keyword>
<evidence type="ECO:0000313" key="1">
    <source>
        <dbReference type="EMBL" id="GFO11801.1"/>
    </source>
</evidence>
<reference evidence="1 2" key="1">
    <citation type="journal article" date="2021" name="Elife">
        <title>Chloroplast acquisition without the gene transfer in kleptoplastic sea slugs, Plakobranchus ocellatus.</title>
        <authorList>
            <person name="Maeda T."/>
            <person name="Takahashi S."/>
            <person name="Yoshida T."/>
            <person name="Shimamura S."/>
            <person name="Takaki Y."/>
            <person name="Nagai Y."/>
            <person name="Toyoda A."/>
            <person name="Suzuki Y."/>
            <person name="Arimoto A."/>
            <person name="Ishii H."/>
            <person name="Satoh N."/>
            <person name="Nishiyama T."/>
            <person name="Hasebe M."/>
            <person name="Maruyama T."/>
            <person name="Minagawa J."/>
            <person name="Obokata J."/>
            <person name="Shigenobu S."/>
        </authorList>
    </citation>
    <scope>NUCLEOTIDE SEQUENCE [LARGE SCALE GENOMIC DNA]</scope>
</reference>
<name>A0AAV4AKW0_9GAST</name>
<organism evidence="1 2">
    <name type="scientific">Plakobranchus ocellatus</name>
    <dbReference type="NCBI Taxonomy" id="259542"/>
    <lineage>
        <taxon>Eukaryota</taxon>
        <taxon>Metazoa</taxon>
        <taxon>Spiralia</taxon>
        <taxon>Lophotrochozoa</taxon>
        <taxon>Mollusca</taxon>
        <taxon>Gastropoda</taxon>
        <taxon>Heterobranchia</taxon>
        <taxon>Euthyneura</taxon>
        <taxon>Panpulmonata</taxon>
        <taxon>Sacoglossa</taxon>
        <taxon>Placobranchoidea</taxon>
        <taxon>Plakobranchidae</taxon>
        <taxon>Plakobranchus</taxon>
    </lineage>
</organism>
<proteinExistence type="predicted"/>
<comment type="caution">
    <text evidence="1">The sequence shown here is derived from an EMBL/GenBank/DDBJ whole genome shotgun (WGS) entry which is preliminary data.</text>
</comment>
<protein>
    <submittedName>
        <fullName evidence="1">Uncharacterized protein</fullName>
    </submittedName>
</protein>
<sequence length="82" mass="9578">MPTFSELRKRSRQMVKNIVDHTGVDEAFAINVIQYARQLARKNNPDMIDELVFVAQLGLRFGITARFLVQLIFECRSQVYIF</sequence>
<dbReference type="Proteomes" id="UP000735302">
    <property type="component" value="Unassembled WGS sequence"/>
</dbReference>
<dbReference type="EMBL" id="BLXT01004333">
    <property type="protein sequence ID" value="GFO11801.1"/>
    <property type="molecule type" value="Genomic_DNA"/>
</dbReference>